<reference evidence="3" key="1">
    <citation type="submission" date="2025-08" db="UniProtKB">
        <authorList>
            <consortium name="RefSeq"/>
        </authorList>
    </citation>
    <scope>IDENTIFICATION</scope>
    <source>
        <tissue evidence="3">Whole sample</tissue>
    </source>
</reference>
<evidence type="ECO:0000313" key="3">
    <source>
        <dbReference type="RefSeq" id="XP_022325304.1"/>
    </source>
</evidence>
<keyword evidence="2" id="KW-1185">Reference proteome</keyword>
<organism evidence="2 3">
    <name type="scientific">Crassostrea virginica</name>
    <name type="common">Eastern oyster</name>
    <dbReference type="NCBI Taxonomy" id="6565"/>
    <lineage>
        <taxon>Eukaryota</taxon>
        <taxon>Metazoa</taxon>
        <taxon>Spiralia</taxon>
        <taxon>Lophotrochozoa</taxon>
        <taxon>Mollusca</taxon>
        <taxon>Bivalvia</taxon>
        <taxon>Autobranchia</taxon>
        <taxon>Pteriomorphia</taxon>
        <taxon>Ostreida</taxon>
        <taxon>Ostreoidea</taxon>
        <taxon>Ostreidae</taxon>
        <taxon>Crassostrea</taxon>
    </lineage>
</organism>
<dbReference type="AlphaFoldDB" id="A0A8B8DCP6"/>
<accession>A0A8B8DCP6</accession>
<dbReference type="Proteomes" id="UP000694844">
    <property type="component" value="Chromosome 3"/>
</dbReference>
<name>A0A8B8DCP6_CRAVI</name>
<evidence type="ECO:0000256" key="1">
    <source>
        <dbReference type="SAM" id="MobiDB-lite"/>
    </source>
</evidence>
<protein>
    <submittedName>
        <fullName evidence="3">Uncharacterized protein LOC111125618</fullName>
    </submittedName>
</protein>
<dbReference type="KEGG" id="cvn:111125618"/>
<evidence type="ECO:0000313" key="2">
    <source>
        <dbReference type="Proteomes" id="UP000694844"/>
    </source>
</evidence>
<feature type="region of interest" description="Disordered" evidence="1">
    <location>
        <begin position="1"/>
        <end position="142"/>
    </location>
</feature>
<proteinExistence type="predicted"/>
<feature type="compositionally biased region" description="Basic residues" evidence="1">
    <location>
        <begin position="23"/>
        <end position="32"/>
    </location>
</feature>
<feature type="compositionally biased region" description="Low complexity" evidence="1">
    <location>
        <begin position="38"/>
        <end position="52"/>
    </location>
</feature>
<dbReference type="RefSeq" id="XP_022325304.1">
    <property type="nucleotide sequence ID" value="XM_022469596.1"/>
</dbReference>
<gene>
    <name evidence="3" type="primary">LOC111125618</name>
</gene>
<dbReference type="GeneID" id="111125618"/>
<feature type="compositionally biased region" description="Basic residues" evidence="1">
    <location>
        <begin position="1"/>
        <end position="10"/>
    </location>
</feature>
<feature type="compositionally biased region" description="Polar residues" evidence="1">
    <location>
        <begin position="53"/>
        <end position="95"/>
    </location>
</feature>
<sequence>MPKSKTRISKTKSAPVPDGGRARSARNKRSSRRFAELTQTSGPPTSSQTVTQDNIQGPQAMETTPEVQTTSFAASQQTMLPPQSYVTSQASTANSHFRDQSAPQQVLPPGTHPVTPSTAEAELVGQASGILVSTRPDRHRDN</sequence>